<dbReference type="GO" id="GO:0042274">
    <property type="term" value="P:ribosomal small subunit biogenesis"/>
    <property type="evidence" value="ECO:0007669"/>
    <property type="project" value="UniProtKB-UniRule"/>
</dbReference>
<protein>
    <recommendedName>
        <fullName evidence="5">Ribosome maturation factor RimM</fullName>
    </recommendedName>
</protein>
<evidence type="ECO:0000256" key="5">
    <source>
        <dbReference type="HAMAP-Rule" id="MF_00014"/>
    </source>
</evidence>
<proteinExistence type="inferred from homology"/>
<accession>A0A1I0XC38</accession>
<keyword evidence="1 5" id="KW-0963">Cytoplasm</keyword>
<sequence length="196" mass="21099">MSDQQQGDIEVVVGRIGKPHGIRGEVTLDVRTDEPDRRFAPGTTIRAEAPAGADRRPSTLTVTRARWHQGTLLVTFEELDDRNAAEAVRGTVLYGTLGRDEKPEDPDEYYDHQLIGLAVVDVDGAHLGEVKAVVHGSAQDLLTVRTPDGRDTLVPFVSALVPEVDLEAGRVVVADRPGLVTPFPDDVPEAAPEGPS</sequence>
<dbReference type="InterPro" id="IPR011033">
    <property type="entry name" value="PRC_barrel-like_sf"/>
</dbReference>
<comment type="subunit">
    <text evidence="5">Binds ribosomal protein uS19.</text>
</comment>
<keyword evidence="4 5" id="KW-0143">Chaperone</keyword>
<organism evidence="8 9">
    <name type="scientific">Nocardioides alpinus</name>
    <dbReference type="NCBI Taxonomy" id="748909"/>
    <lineage>
        <taxon>Bacteria</taxon>
        <taxon>Bacillati</taxon>
        <taxon>Actinomycetota</taxon>
        <taxon>Actinomycetes</taxon>
        <taxon>Propionibacteriales</taxon>
        <taxon>Nocardioidaceae</taxon>
        <taxon>Nocardioides</taxon>
    </lineage>
</organism>
<feature type="domain" description="Ribosome maturation factor RimM PRC barrel" evidence="7">
    <location>
        <begin position="112"/>
        <end position="179"/>
    </location>
</feature>
<dbReference type="PANTHER" id="PTHR33692">
    <property type="entry name" value="RIBOSOME MATURATION FACTOR RIMM"/>
    <property type="match status" value="1"/>
</dbReference>
<evidence type="ECO:0000256" key="2">
    <source>
        <dbReference type="ARBA" id="ARBA00022517"/>
    </source>
</evidence>
<evidence type="ECO:0000256" key="3">
    <source>
        <dbReference type="ARBA" id="ARBA00022552"/>
    </source>
</evidence>
<dbReference type="SUPFAM" id="SSF50447">
    <property type="entry name" value="Translation proteins"/>
    <property type="match status" value="1"/>
</dbReference>
<dbReference type="SUPFAM" id="SSF50346">
    <property type="entry name" value="PRC-barrel domain"/>
    <property type="match status" value="1"/>
</dbReference>
<comment type="function">
    <text evidence="5">An accessory protein needed during the final step in the assembly of 30S ribosomal subunit, possibly for assembly of the head region. Essential for efficient processing of 16S rRNA. May be needed both before and after RbfA during the maturation of 16S rRNA. It has affinity for free ribosomal 30S subunits but not for 70S ribosomes.</text>
</comment>
<evidence type="ECO:0000313" key="8">
    <source>
        <dbReference type="EMBL" id="SFA97493.1"/>
    </source>
</evidence>
<dbReference type="GO" id="GO:0005737">
    <property type="term" value="C:cytoplasm"/>
    <property type="evidence" value="ECO:0007669"/>
    <property type="project" value="UniProtKB-SubCell"/>
</dbReference>
<dbReference type="Gene3D" id="2.40.30.60">
    <property type="entry name" value="RimM"/>
    <property type="match status" value="1"/>
</dbReference>
<dbReference type="InterPro" id="IPR056792">
    <property type="entry name" value="PRC_RimM"/>
</dbReference>
<dbReference type="GO" id="GO:0006364">
    <property type="term" value="P:rRNA processing"/>
    <property type="evidence" value="ECO:0007669"/>
    <property type="project" value="UniProtKB-UniRule"/>
</dbReference>
<gene>
    <name evidence="5" type="primary">rimM</name>
    <name evidence="8" type="ORF">SAMN05192575_102233</name>
</gene>
<comment type="subcellular location">
    <subcellularLocation>
        <location evidence="5">Cytoplasm</location>
    </subcellularLocation>
</comment>
<evidence type="ECO:0000259" key="7">
    <source>
        <dbReference type="Pfam" id="PF24986"/>
    </source>
</evidence>
<feature type="domain" description="RimM N-terminal" evidence="6">
    <location>
        <begin position="12"/>
        <end position="94"/>
    </location>
</feature>
<dbReference type="InterPro" id="IPR002676">
    <property type="entry name" value="RimM_N"/>
</dbReference>
<dbReference type="HAMAP" id="MF_00014">
    <property type="entry name" value="Ribosome_mat_RimM"/>
    <property type="match status" value="1"/>
</dbReference>
<dbReference type="Pfam" id="PF24986">
    <property type="entry name" value="PRC_RimM"/>
    <property type="match status" value="1"/>
</dbReference>
<dbReference type="GO" id="GO:0043022">
    <property type="term" value="F:ribosome binding"/>
    <property type="evidence" value="ECO:0007669"/>
    <property type="project" value="InterPro"/>
</dbReference>
<evidence type="ECO:0000259" key="6">
    <source>
        <dbReference type="Pfam" id="PF01782"/>
    </source>
</evidence>
<evidence type="ECO:0000256" key="1">
    <source>
        <dbReference type="ARBA" id="ARBA00022490"/>
    </source>
</evidence>
<dbReference type="InterPro" id="IPR036976">
    <property type="entry name" value="RimM_N_sf"/>
</dbReference>
<dbReference type="EMBL" id="FOKC01000002">
    <property type="protein sequence ID" value="SFA97493.1"/>
    <property type="molecule type" value="Genomic_DNA"/>
</dbReference>
<evidence type="ECO:0000256" key="4">
    <source>
        <dbReference type="ARBA" id="ARBA00023186"/>
    </source>
</evidence>
<dbReference type="NCBIfam" id="TIGR02273">
    <property type="entry name" value="16S_RimM"/>
    <property type="match status" value="1"/>
</dbReference>
<dbReference type="InterPro" id="IPR011961">
    <property type="entry name" value="RimM"/>
</dbReference>
<dbReference type="STRING" id="748909.SAMN05192575_102233"/>
<keyword evidence="2 5" id="KW-0690">Ribosome biogenesis</keyword>
<keyword evidence="3 5" id="KW-0698">rRNA processing</keyword>
<dbReference type="Gene3D" id="2.30.30.240">
    <property type="entry name" value="PRC-barrel domain"/>
    <property type="match status" value="1"/>
</dbReference>
<name>A0A1I0XC38_9ACTN</name>
<comment type="similarity">
    <text evidence="5">Belongs to the RimM family.</text>
</comment>
<dbReference type="GO" id="GO:0005840">
    <property type="term" value="C:ribosome"/>
    <property type="evidence" value="ECO:0007669"/>
    <property type="project" value="InterPro"/>
</dbReference>
<evidence type="ECO:0000313" key="9">
    <source>
        <dbReference type="Proteomes" id="UP000199113"/>
    </source>
</evidence>
<dbReference type="InterPro" id="IPR009000">
    <property type="entry name" value="Transl_B-barrel_sf"/>
</dbReference>
<dbReference type="PANTHER" id="PTHR33692:SF1">
    <property type="entry name" value="RIBOSOME MATURATION FACTOR RIMM"/>
    <property type="match status" value="1"/>
</dbReference>
<dbReference type="Proteomes" id="UP000199113">
    <property type="component" value="Unassembled WGS sequence"/>
</dbReference>
<reference evidence="9" key="1">
    <citation type="submission" date="2016-10" db="EMBL/GenBank/DDBJ databases">
        <authorList>
            <person name="Varghese N."/>
            <person name="Submissions S."/>
        </authorList>
    </citation>
    <scope>NUCLEOTIDE SEQUENCE [LARGE SCALE GENOMIC DNA]</scope>
    <source>
        <strain evidence="9">CGMCC 1.10697</strain>
    </source>
</reference>
<dbReference type="Pfam" id="PF01782">
    <property type="entry name" value="RimM"/>
    <property type="match status" value="1"/>
</dbReference>
<comment type="domain">
    <text evidence="5">The PRC barrel domain binds ribosomal protein uS19.</text>
</comment>
<dbReference type="AlphaFoldDB" id="A0A1I0XC38"/>
<dbReference type="RefSeq" id="WP_231263290.1">
    <property type="nucleotide sequence ID" value="NZ_FOKC01000002.1"/>
</dbReference>